<reference evidence="5" key="1">
    <citation type="journal article" date="2022" name="ISME J.">
        <title>Identification of active gaseous-alkane degraders at natural gas seeps.</title>
        <authorList>
            <person name="Farhan Ul Haque M."/>
            <person name="Hernandez M."/>
            <person name="Crombie A.T."/>
            <person name="Murrell J.C."/>
        </authorList>
    </citation>
    <scope>NUCLEOTIDE SEQUENCE</scope>
    <source>
        <strain evidence="5">PC2</strain>
    </source>
</reference>
<dbReference type="Pfam" id="PF08241">
    <property type="entry name" value="Methyltransf_11"/>
    <property type="match status" value="1"/>
</dbReference>
<evidence type="ECO:0000259" key="4">
    <source>
        <dbReference type="Pfam" id="PF08241"/>
    </source>
</evidence>
<evidence type="ECO:0000313" key="5">
    <source>
        <dbReference type="EMBL" id="MCI4684255.1"/>
    </source>
</evidence>
<sequence length="254" mass="28277">MQGKTHETIVSQQFGPQAEAYLASPVHAQGEDLAQLARIVGGRQHSVALDLGCGGGHVSFLIAPKVQKAFAYDLSEPMVEIVRAEALRRGLNNLEAVQGSVERLPWPDHSFDLVTTRYSAHHWHDVDAALLEARRVLRPGGLMVVMDVVAPEHPLLDNWLQCLELLRDTSHVRDYSVEEWRAKFESAGFRPSTASRFRLRLEFLSWVERIGAPVLHREAIRSLQSRAGAQVSGHFALEPDGSFTIDTMLMTAEV</sequence>
<keyword evidence="6" id="KW-1185">Reference proteome</keyword>
<dbReference type="GO" id="GO:0008168">
    <property type="term" value="F:methyltransferase activity"/>
    <property type="evidence" value="ECO:0007669"/>
    <property type="project" value="UniProtKB-KW"/>
</dbReference>
<accession>A0ABS9ZA74</accession>
<dbReference type="InterPro" id="IPR029063">
    <property type="entry name" value="SAM-dependent_MTases_sf"/>
</dbReference>
<proteinExistence type="inferred from homology"/>
<dbReference type="SUPFAM" id="SSF53335">
    <property type="entry name" value="S-adenosyl-L-methionine-dependent methyltransferases"/>
    <property type="match status" value="1"/>
</dbReference>
<dbReference type="PANTHER" id="PTHR44942">
    <property type="entry name" value="METHYLTRANSF_11 DOMAIN-CONTAINING PROTEIN"/>
    <property type="match status" value="1"/>
</dbReference>
<protein>
    <submittedName>
        <fullName evidence="5">Class I SAM-dependent methyltransferase</fullName>
    </submittedName>
</protein>
<keyword evidence="2 5" id="KW-0489">Methyltransferase</keyword>
<comment type="caution">
    <text evidence="5">The sequence shown here is derived from an EMBL/GenBank/DDBJ whole genome shotgun (WGS) entry which is preliminary data.</text>
</comment>
<evidence type="ECO:0000256" key="2">
    <source>
        <dbReference type="ARBA" id="ARBA00022603"/>
    </source>
</evidence>
<dbReference type="PANTHER" id="PTHR44942:SF4">
    <property type="entry name" value="METHYLTRANSFERASE TYPE 11 DOMAIN-CONTAINING PROTEIN"/>
    <property type="match status" value="1"/>
</dbReference>
<keyword evidence="3" id="KW-0808">Transferase</keyword>
<dbReference type="EMBL" id="JAIVFP010000001">
    <property type="protein sequence ID" value="MCI4684255.1"/>
    <property type="molecule type" value="Genomic_DNA"/>
</dbReference>
<dbReference type="CDD" id="cd02440">
    <property type="entry name" value="AdoMet_MTases"/>
    <property type="match status" value="1"/>
</dbReference>
<dbReference type="GO" id="GO:0032259">
    <property type="term" value="P:methylation"/>
    <property type="evidence" value="ECO:0007669"/>
    <property type="project" value="UniProtKB-KW"/>
</dbReference>
<comment type="similarity">
    <text evidence="1">Belongs to the methyltransferase superfamily.</text>
</comment>
<dbReference type="InterPro" id="IPR013216">
    <property type="entry name" value="Methyltransf_11"/>
</dbReference>
<dbReference type="Gene3D" id="3.40.50.150">
    <property type="entry name" value="Vaccinia Virus protein VP39"/>
    <property type="match status" value="1"/>
</dbReference>
<evidence type="ECO:0000256" key="3">
    <source>
        <dbReference type="ARBA" id="ARBA00022679"/>
    </source>
</evidence>
<name>A0ABS9ZA74_9HYPH</name>
<evidence type="ECO:0000256" key="1">
    <source>
        <dbReference type="ARBA" id="ARBA00008361"/>
    </source>
</evidence>
<dbReference type="Proteomes" id="UP001139104">
    <property type="component" value="Unassembled WGS sequence"/>
</dbReference>
<evidence type="ECO:0000313" key="6">
    <source>
        <dbReference type="Proteomes" id="UP001139104"/>
    </source>
</evidence>
<dbReference type="RefSeq" id="WP_243068158.1">
    <property type="nucleotide sequence ID" value="NZ_JAIVFK010000035.1"/>
</dbReference>
<feature type="domain" description="Methyltransferase type 11" evidence="4">
    <location>
        <begin position="49"/>
        <end position="145"/>
    </location>
</feature>
<dbReference type="InterPro" id="IPR051052">
    <property type="entry name" value="Diverse_substrate_MTase"/>
</dbReference>
<gene>
    <name evidence="5" type="ORF">K2U94_16045</name>
</gene>
<organism evidence="5 6">
    <name type="scientific">Candidatus Rhodoblastus alkanivorans</name>
    <dbReference type="NCBI Taxonomy" id="2954117"/>
    <lineage>
        <taxon>Bacteria</taxon>
        <taxon>Pseudomonadati</taxon>
        <taxon>Pseudomonadota</taxon>
        <taxon>Alphaproteobacteria</taxon>
        <taxon>Hyphomicrobiales</taxon>
        <taxon>Rhodoblastaceae</taxon>
        <taxon>Rhodoblastus</taxon>
    </lineage>
</organism>